<evidence type="ECO:0000313" key="1">
    <source>
        <dbReference type="EMBL" id="SCM79349.1"/>
    </source>
</evidence>
<dbReference type="EMBL" id="FMJD01000013">
    <property type="protein sequence ID" value="SCM79349.1"/>
    <property type="molecule type" value="Genomic_DNA"/>
</dbReference>
<protein>
    <submittedName>
        <fullName evidence="1">Uncharacterized protein</fullName>
    </submittedName>
</protein>
<reference evidence="1" key="1">
    <citation type="submission" date="2016-08" db="EMBL/GenBank/DDBJ databases">
        <authorList>
            <person name="Seilhamer J.J."/>
        </authorList>
    </citation>
    <scope>NUCLEOTIDE SEQUENCE</scope>
    <source>
        <strain evidence="1">86</strain>
    </source>
</reference>
<organism evidence="1">
    <name type="scientific">uncultured Pleomorphomonas sp</name>
    <dbReference type="NCBI Taxonomy" id="442121"/>
    <lineage>
        <taxon>Bacteria</taxon>
        <taxon>Pseudomonadati</taxon>
        <taxon>Pseudomonadota</taxon>
        <taxon>Alphaproteobacteria</taxon>
        <taxon>Hyphomicrobiales</taxon>
        <taxon>Pleomorphomonadaceae</taxon>
        <taxon>Pleomorphomonas</taxon>
        <taxon>environmental samples</taxon>
    </lineage>
</organism>
<dbReference type="AlphaFoldDB" id="A0A212LPK8"/>
<proteinExistence type="predicted"/>
<accession>A0A212LPK8</accession>
<sequence>MKQIHNYFQMPHAIRQSAGF</sequence>
<name>A0A212LPK8_9HYPH</name>
<gene>
    <name evidence="1" type="ORF">KL86PLE_90357</name>
</gene>